<comment type="caution">
    <text evidence="3">The sequence shown here is derived from an EMBL/GenBank/DDBJ whole genome shotgun (WGS) entry which is preliminary data.</text>
</comment>
<dbReference type="Proteomes" id="UP000075288">
    <property type="component" value="Unassembled WGS sequence"/>
</dbReference>
<dbReference type="PIRSF" id="PIRSF012562">
    <property type="entry name" value="UCP012562"/>
    <property type="match status" value="1"/>
</dbReference>
<evidence type="ECO:0000313" key="4">
    <source>
        <dbReference type="Proteomes" id="UP000075288"/>
    </source>
</evidence>
<accession>A0A150JNF9</accession>
<protein>
    <recommendedName>
        <fullName evidence="1">UPF0354 protein B4098_2464</fullName>
    </recommendedName>
</protein>
<dbReference type="EMBL" id="LQYG01000120">
    <property type="protein sequence ID" value="KYC58772.1"/>
    <property type="molecule type" value="Genomic_DNA"/>
</dbReference>
<feature type="region of interest" description="Disordered" evidence="2">
    <location>
        <begin position="28"/>
        <end position="48"/>
    </location>
</feature>
<dbReference type="PATRIC" id="fig|1398.26.peg.2479"/>
<dbReference type="InterPro" id="IPR010838">
    <property type="entry name" value="DUF1444"/>
</dbReference>
<proteinExistence type="inferred from homology"/>
<dbReference type="HAMAP" id="MF_01548">
    <property type="entry name" value="UPF0354"/>
    <property type="match status" value="1"/>
</dbReference>
<reference evidence="3 4" key="1">
    <citation type="submission" date="2016-01" db="EMBL/GenBank/DDBJ databases">
        <title>Genome Sequences of Twelve Sporeforming Bacillus Species Isolated from Foods.</title>
        <authorList>
            <person name="Berendsen E.M."/>
            <person name="Wells-Bennik M.H."/>
            <person name="Krawcyk A.O."/>
            <person name="De Jong A."/>
            <person name="Holsappel S."/>
            <person name="Eijlander R.T."/>
            <person name="Kuipers O.P."/>
        </authorList>
    </citation>
    <scope>NUCLEOTIDE SEQUENCE [LARGE SCALE GENOMIC DNA]</scope>
    <source>
        <strain evidence="3 4">B4098</strain>
    </source>
</reference>
<evidence type="ECO:0000256" key="2">
    <source>
        <dbReference type="SAM" id="MobiDB-lite"/>
    </source>
</evidence>
<sequence>MPHGTWHHPNARAYFQERQKAGRISPSLRMGDFSVAGDKGGASRKMDTKQLRRELEKRLEKKGRIFSYDREKDILRVENEDTHQGLNISLPEIAAKWVSQKEEAIEEVVYYAEEALGVMGKNHSLHGREKSIFPVIRSTSFPAEAPGGIPFLTDAHTAETRIYYALDLGNTYRLIDFQMLEREGWSPEHVRETARFNLRSLSTKMKKDTVAGNDFYFLNTNDGYDASRILNEKFLQEMSVKTEGEMVLAVPHQDVFIIGDIRNETGYDIIAQMAMNFFANGHVPITALSFLYQDGELEPVFILGKNRKS</sequence>
<comment type="similarity">
    <text evidence="1">Belongs to the UPF0354 family.</text>
</comment>
<evidence type="ECO:0000256" key="1">
    <source>
        <dbReference type="HAMAP-Rule" id="MF_01548"/>
    </source>
</evidence>
<organism evidence="3 4">
    <name type="scientific">Heyndrickxia coagulans</name>
    <name type="common">Weizmannia coagulans</name>
    <dbReference type="NCBI Taxonomy" id="1398"/>
    <lineage>
        <taxon>Bacteria</taxon>
        <taxon>Bacillati</taxon>
        <taxon>Bacillota</taxon>
        <taxon>Bacilli</taxon>
        <taxon>Bacillales</taxon>
        <taxon>Bacillaceae</taxon>
        <taxon>Heyndrickxia</taxon>
    </lineage>
</organism>
<dbReference type="AlphaFoldDB" id="A0A150JNF9"/>
<dbReference type="Pfam" id="PF07285">
    <property type="entry name" value="DUF1444"/>
    <property type="match status" value="1"/>
</dbReference>
<dbReference type="NCBIfam" id="NF010189">
    <property type="entry name" value="PRK13668.1"/>
    <property type="match status" value="1"/>
</dbReference>
<name>A0A150JNF9_HEYCO</name>
<evidence type="ECO:0000313" key="3">
    <source>
        <dbReference type="EMBL" id="KYC58772.1"/>
    </source>
</evidence>
<gene>
    <name evidence="3" type="ORF">B4098_2464</name>
</gene>